<keyword evidence="1" id="KW-0175">Coiled coil</keyword>
<evidence type="ECO:0000313" key="9">
    <source>
        <dbReference type="EMBL" id="CAB4847508.1"/>
    </source>
</evidence>
<name>A0A6J5Z6L1_9ZZZZ</name>
<feature type="compositionally biased region" description="Basic residues" evidence="2">
    <location>
        <begin position="269"/>
        <end position="281"/>
    </location>
</feature>
<dbReference type="EMBL" id="CAFAAW010000006">
    <property type="protein sequence ID" value="CAB4803347.1"/>
    <property type="molecule type" value="Genomic_DNA"/>
</dbReference>
<evidence type="ECO:0000256" key="1">
    <source>
        <dbReference type="SAM" id="Coils"/>
    </source>
</evidence>
<evidence type="ECO:0000313" key="6">
    <source>
        <dbReference type="EMBL" id="CAB4650458.1"/>
    </source>
</evidence>
<evidence type="ECO:0000313" key="5">
    <source>
        <dbReference type="EMBL" id="CAB4603415.1"/>
    </source>
</evidence>
<evidence type="ECO:0000313" key="8">
    <source>
        <dbReference type="EMBL" id="CAB4803347.1"/>
    </source>
</evidence>
<dbReference type="EMBL" id="CAEZUT010000006">
    <property type="protein sequence ID" value="CAB4603415.1"/>
    <property type="molecule type" value="Genomic_DNA"/>
</dbReference>
<feature type="coiled-coil region" evidence="1">
    <location>
        <begin position="179"/>
        <end position="220"/>
    </location>
</feature>
<sequence>MAEKNFLSWVGFKGEGSDQPAPAENALERIRQLESQLSDMRSRRDITSLTKEEFEILATETAMSIIKSAQAREAKANSAAQKIINESTREIKEKLESAETKAKAILSAAENRGRKYLQAAEDDADELRSNAEAEAEETLNESTREATQLTSAARRESQKMIENAASQIIDYRGWLSSAISEAERLHRSQNASLNAAEQAIQQTRQKLQHAFDRLAELQMDINANLDAANKPAGKTFVSGKGKQQALAAERQQIAARKAAAKKEAANKRAANKKKSPAKKKK</sequence>
<proteinExistence type="predicted"/>
<evidence type="ECO:0000313" key="7">
    <source>
        <dbReference type="EMBL" id="CAB4694469.1"/>
    </source>
</evidence>
<dbReference type="EMBL" id="CAESAM010000026">
    <property type="protein sequence ID" value="CAB4337166.1"/>
    <property type="molecule type" value="Genomic_DNA"/>
</dbReference>
<feature type="region of interest" description="Disordered" evidence="2">
    <location>
        <begin position="234"/>
        <end position="281"/>
    </location>
</feature>
<organism evidence="3">
    <name type="scientific">freshwater metagenome</name>
    <dbReference type="NCBI Taxonomy" id="449393"/>
    <lineage>
        <taxon>unclassified sequences</taxon>
        <taxon>metagenomes</taxon>
        <taxon>ecological metagenomes</taxon>
    </lineage>
</organism>
<dbReference type="AlphaFoldDB" id="A0A6J5Z6L1"/>
<protein>
    <submittedName>
        <fullName evidence="3">Unannotated protein</fullName>
    </submittedName>
</protein>
<dbReference type="EMBL" id="CAEZWN010000016">
    <property type="protein sequence ID" value="CAB4650458.1"/>
    <property type="molecule type" value="Genomic_DNA"/>
</dbReference>
<dbReference type="EMBL" id="CAFBJG010000008">
    <property type="protein sequence ID" value="CAB4847508.1"/>
    <property type="molecule type" value="Genomic_DNA"/>
</dbReference>
<dbReference type="EMBL" id="CAEZXU010000017">
    <property type="protein sequence ID" value="CAB4694469.1"/>
    <property type="molecule type" value="Genomic_DNA"/>
</dbReference>
<accession>A0A6J5Z6L1</accession>
<gene>
    <name evidence="4" type="ORF">UFOPK1509_00579</name>
    <name evidence="5" type="ORF">UFOPK1854_00105</name>
    <name evidence="6" type="ORF">UFOPK2252_00302</name>
    <name evidence="7" type="ORF">UFOPK2592_00401</name>
    <name evidence="8" type="ORF">UFOPK3120_00119</name>
    <name evidence="9" type="ORF">UFOPK3282_00154</name>
    <name evidence="10" type="ORF">UFOPK3935_00185</name>
    <name evidence="3" type="ORF">UFOPK4171_00457</name>
</gene>
<dbReference type="EMBL" id="CAEZSY010000075">
    <property type="protein sequence ID" value="CAB4555481.1"/>
    <property type="molecule type" value="Genomic_DNA"/>
</dbReference>
<evidence type="ECO:0000313" key="3">
    <source>
        <dbReference type="EMBL" id="CAB4337166.1"/>
    </source>
</evidence>
<evidence type="ECO:0000313" key="4">
    <source>
        <dbReference type="EMBL" id="CAB4555481.1"/>
    </source>
</evidence>
<evidence type="ECO:0000313" key="10">
    <source>
        <dbReference type="EMBL" id="CAB4972081.1"/>
    </source>
</evidence>
<feature type="coiled-coil region" evidence="1">
    <location>
        <begin position="92"/>
        <end position="152"/>
    </location>
</feature>
<feature type="compositionally biased region" description="Low complexity" evidence="2">
    <location>
        <begin position="247"/>
        <end position="257"/>
    </location>
</feature>
<dbReference type="EMBL" id="CAFBOH010000011">
    <property type="protein sequence ID" value="CAB4972081.1"/>
    <property type="molecule type" value="Genomic_DNA"/>
</dbReference>
<feature type="region of interest" description="Disordered" evidence="2">
    <location>
        <begin position="1"/>
        <end position="22"/>
    </location>
</feature>
<reference evidence="3" key="1">
    <citation type="submission" date="2020-05" db="EMBL/GenBank/DDBJ databases">
        <authorList>
            <person name="Chiriac C."/>
            <person name="Salcher M."/>
            <person name="Ghai R."/>
            <person name="Kavagutti S V."/>
        </authorList>
    </citation>
    <scope>NUCLEOTIDE SEQUENCE</scope>
</reference>
<evidence type="ECO:0000256" key="2">
    <source>
        <dbReference type="SAM" id="MobiDB-lite"/>
    </source>
</evidence>